<feature type="domain" description="C2H2-type" evidence="3">
    <location>
        <begin position="220"/>
        <end position="242"/>
    </location>
</feature>
<feature type="domain" description="C2H2-type" evidence="3">
    <location>
        <begin position="4"/>
        <end position="26"/>
    </location>
</feature>
<dbReference type="AlphaFoldDB" id="A0A200PXY0"/>
<dbReference type="OMA" id="KRPWNNN"/>
<dbReference type="FunCoup" id="A0A200PXY0">
    <property type="interactions" value="11"/>
</dbReference>
<feature type="compositionally biased region" description="Acidic residues" evidence="2">
    <location>
        <begin position="56"/>
        <end position="65"/>
    </location>
</feature>
<dbReference type="OrthoDB" id="9411774at2759"/>
<dbReference type="InterPro" id="IPR013087">
    <property type="entry name" value="Znf_C2H2_type"/>
</dbReference>
<comment type="caution">
    <text evidence="4">The sequence shown here is derived from an EMBL/GenBank/DDBJ whole genome shotgun (WGS) entry which is preliminary data.</text>
</comment>
<protein>
    <submittedName>
        <fullName evidence="4">Zinc finger protein</fullName>
    </submittedName>
</protein>
<accession>A0A200PXY0</accession>
<dbReference type="STRING" id="56857.A0A200PXY0"/>
<keyword evidence="5" id="KW-1185">Reference proteome</keyword>
<feature type="compositionally biased region" description="Polar residues" evidence="2">
    <location>
        <begin position="249"/>
        <end position="262"/>
    </location>
</feature>
<dbReference type="Gene3D" id="3.30.160.60">
    <property type="entry name" value="Classic Zinc Finger"/>
    <property type="match status" value="2"/>
</dbReference>
<dbReference type="InterPro" id="IPR036236">
    <property type="entry name" value="Znf_C2H2_sf"/>
</dbReference>
<feature type="compositionally biased region" description="Basic residues" evidence="2">
    <location>
        <begin position="112"/>
        <end position="124"/>
    </location>
</feature>
<proteinExistence type="predicted"/>
<organism evidence="4 5">
    <name type="scientific">Macleaya cordata</name>
    <name type="common">Five-seeded plume-poppy</name>
    <name type="synonym">Bocconia cordata</name>
    <dbReference type="NCBI Taxonomy" id="56857"/>
    <lineage>
        <taxon>Eukaryota</taxon>
        <taxon>Viridiplantae</taxon>
        <taxon>Streptophyta</taxon>
        <taxon>Embryophyta</taxon>
        <taxon>Tracheophyta</taxon>
        <taxon>Spermatophyta</taxon>
        <taxon>Magnoliopsida</taxon>
        <taxon>Ranunculales</taxon>
        <taxon>Papaveraceae</taxon>
        <taxon>Papaveroideae</taxon>
        <taxon>Macleaya</taxon>
    </lineage>
</organism>
<feature type="region of interest" description="Disordered" evidence="2">
    <location>
        <begin position="37"/>
        <end position="72"/>
    </location>
</feature>
<dbReference type="InterPro" id="IPR044303">
    <property type="entry name" value="ZAT1/4/9"/>
</dbReference>
<feature type="domain" description="C2H2-type" evidence="3">
    <location>
        <begin position="271"/>
        <end position="298"/>
    </location>
</feature>
<dbReference type="GO" id="GO:0006355">
    <property type="term" value="P:regulation of DNA-templated transcription"/>
    <property type="evidence" value="ECO:0007669"/>
    <property type="project" value="InterPro"/>
</dbReference>
<evidence type="ECO:0000313" key="5">
    <source>
        <dbReference type="Proteomes" id="UP000195402"/>
    </source>
</evidence>
<evidence type="ECO:0000256" key="1">
    <source>
        <dbReference type="PROSITE-ProRule" id="PRU00042"/>
    </source>
</evidence>
<dbReference type="InParanoid" id="A0A200PXY0"/>
<keyword evidence="1" id="KW-0479">Metal-binding</keyword>
<evidence type="ECO:0000259" key="3">
    <source>
        <dbReference type="PROSITE" id="PS50157"/>
    </source>
</evidence>
<dbReference type="SMART" id="SM00355">
    <property type="entry name" value="ZnF_C2H2"/>
    <property type="match status" value="3"/>
</dbReference>
<dbReference type="Pfam" id="PF13912">
    <property type="entry name" value="zf-C2H2_6"/>
    <property type="match status" value="3"/>
</dbReference>
<dbReference type="PROSITE" id="PS50157">
    <property type="entry name" value="ZINC_FINGER_C2H2_2"/>
    <property type="match status" value="3"/>
</dbReference>
<dbReference type="EMBL" id="MVGT01003857">
    <property type="protein sequence ID" value="OVA03099.1"/>
    <property type="molecule type" value="Genomic_DNA"/>
</dbReference>
<feature type="region of interest" description="Disordered" evidence="2">
    <location>
        <begin position="103"/>
        <end position="163"/>
    </location>
</feature>
<evidence type="ECO:0000256" key="2">
    <source>
        <dbReference type="SAM" id="MobiDB-lite"/>
    </source>
</evidence>
<dbReference type="PANTHER" id="PTHR46326:SF2">
    <property type="entry name" value="ZINC FINGER PROTEIN ZAT1-RELATED"/>
    <property type="match status" value="1"/>
</dbReference>
<feature type="compositionally biased region" description="Low complexity" evidence="2">
    <location>
        <begin position="148"/>
        <end position="161"/>
    </location>
</feature>
<reference evidence="4 5" key="1">
    <citation type="journal article" date="2017" name="Mol. Plant">
        <title>The Genome of Medicinal Plant Macleaya cordata Provides New Insights into Benzylisoquinoline Alkaloids Metabolism.</title>
        <authorList>
            <person name="Liu X."/>
            <person name="Liu Y."/>
            <person name="Huang P."/>
            <person name="Ma Y."/>
            <person name="Qing Z."/>
            <person name="Tang Q."/>
            <person name="Cao H."/>
            <person name="Cheng P."/>
            <person name="Zheng Y."/>
            <person name="Yuan Z."/>
            <person name="Zhou Y."/>
            <person name="Liu J."/>
            <person name="Tang Z."/>
            <person name="Zhuo Y."/>
            <person name="Zhang Y."/>
            <person name="Yu L."/>
            <person name="Huang J."/>
            <person name="Yang P."/>
            <person name="Peng Q."/>
            <person name="Zhang J."/>
            <person name="Jiang W."/>
            <person name="Zhang Z."/>
            <person name="Lin K."/>
            <person name="Ro D.K."/>
            <person name="Chen X."/>
            <person name="Xiong X."/>
            <person name="Shang Y."/>
            <person name="Huang S."/>
            <person name="Zeng J."/>
        </authorList>
    </citation>
    <scope>NUCLEOTIDE SEQUENCE [LARGE SCALE GENOMIC DNA]</scope>
    <source>
        <strain evidence="5">cv. BLH2017</strain>
        <tissue evidence="4">Root</tissue>
    </source>
</reference>
<feature type="region of interest" description="Disordered" evidence="2">
    <location>
        <begin position="246"/>
        <end position="266"/>
    </location>
</feature>
<evidence type="ECO:0000313" key="4">
    <source>
        <dbReference type="EMBL" id="OVA03099.1"/>
    </source>
</evidence>
<name>A0A200PXY0_MACCD</name>
<dbReference type="PANTHER" id="PTHR46326">
    <property type="entry name" value="ZINC FINGER PROTEIN ZAT1-RELATED"/>
    <property type="match status" value="1"/>
</dbReference>
<dbReference type="PROSITE" id="PS00028">
    <property type="entry name" value="ZINC_FINGER_C2H2_1"/>
    <property type="match status" value="3"/>
</dbReference>
<sequence>MEKRECKLCFKRFSNGRALGGHMKSHMAILQTPPKIEQTRQQIGNETESTSSSSSDENEEEEEEEVKTGLYYGLRENPKKSFRLVDPVFSSTMDVGSIVLDRESETESFKNPTRRRSKRNRISKHQNQNHQNEEPELKKLKSIKPIKVESPVESEPVSSVSDNTPEEDVALCLMMLSRDTWMKEEEEEVAEKSVEKMDDDDDDDSEEIIKFCPSRIRKKYQCESCKKVFKSYQALGGHRANHKKINGCIPSSTSKAETQNGSNAGGDRRIHKCPICFRIFRSKQALGGHKRIHISDLATATTTTTSNSAKFKDNLIDLNLPAPIEDGHISQVEISVVSGTEFVDLI</sequence>
<dbReference type="SUPFAM" id="SSF57667">
    <property type="entry name" value="beta-beta-alpha zinc fingers"/>
    <property type="match status" value="1"/>
</dbReference>
<keyword evidence="1" id="KW-0863">Zinc-finger</keyword>
<dbReference type="GO" id="GO:0008270">
    <property type="term" value="F:zinc ion binding"/>
    <property type="evidence" value="ECO:0007669"/>
    <property type="project" value="UniProtKB-KW"/>
</dbReference>
<feature type="compositionally biased region" description="Low complexity" evidence="2">
    <location>
        <begin position="45"/>
        <end position="55"/>
    </location>
</feature>
<keyword evidence="1" id="KW-0862">Zinc</keyword>
<gene>
    <name evidence="4" type="ORF">BVC80_8857g11</name>
</gene>
<dbReference type="Proteomes" id="UP000195402">
    <property type="component" value="Unassembled WGS sequence"/>
</dbReference>